<keyword evidence="1" id="KW-0732">Signal</keyword>
<sequence>MSSKYIIFLFTTILFLGQIPKTKGDSYSAAYEDPEDRNNYNKGQRNTIQSLKGHYKEEVHRLLKCGSVDSMEKPIHITDKTPQTEDNVAAIKIENSSTNEILTTTENLREDSRITANSVETEESKTGKKASNVTIETTTPENVHLLSVTEKLGKSVESLNDITTPELNTEYLPHTLLHLRRALDEEEPINNINNKINSHSALQDNHDTILDSTEKNFEFESLVIKNEGDREISNTKFLGQNKDANFNNEENDGRMPSNLNEEQFPIDNYNPFSGPPPMTYATPLYPNVLNAQEMDKSIDHRRVCFACSSTNDPTCWLPDMSTPTKYCRGDQNACVKKTYNHRGYAFVIRDCAASCVNRGLTDIGLYYNTCTICHSDLCNGANFTSFSLKTIIILLISIWFKYT</sequence>
<feature type="signal peptide" evidence="1">
    <location>
        <begin position="1"/>
        <end position="24"/>
    </location>
</feature>
<evidence type="ECO:0000313" key="2">
    <source>
        <dbReference type="EMBL" id="ASJ26449.1"/>
    </source>
</evidence>
<dbReference type="CDD" id="cd00117">
    <property type="entry name" value="TFP"/>
    <property type="match status" value="1"/>
</dbReference>
<organism evidence="2">
    <name type="scientific">Pieris rapae</name>
    <name type="common">Small white butterfly</name>
    <name type="synonym">Artogeia rapae</name>
    <dbReference type="NCBI Taxonomy" id="64459"/>
    <lineage>
        <taxon>Eukaryota</taxon>
        <taxon>Metazoa</taxon>
        <taxon>Ecdysozoa</taxon>
        <taxon>Arthropoda</taxon>
        <taxon>Hexapoda</taxon>
        <taxon>Insecta</taxon>
        <taxon>Pterygota</taxon>
        <taxon>Neoptera</taxon>
        <taxon>Endopterygota</taxon>
        <taxon>Lepidoptera</taxon>
        <taxon>Glossata</taxon>
        <taxon>Ditrysia</taxon>
        <taxon>Papilionoidea</taxon>
        <taxon>Pieridae</taxon>
        <taxon>Pierinae</taxon>
        <taxon>Pieris</taxon>
    </lineage>
</organism>
<dbReference type="EMBL" id="MF319735">
    <property type="protein sequence ID" value="ASJ26449.1"/>
    <property type="molecule type" value="mRNA"/>
</dbReference>
<dbReference type="InterPro" id="IPR045860">
    <property type="entry name" value="Snake_toxin-like_sf"/>
</dbReference>
<name>A0A220K8M6_PIERA</name>
<evidence type="ECO:0000256" key="1">
    <source>
        <dbReference type="SAM" id="SignalP"/>
    </source>
</evidence>
<dbReference type="SUPFAM" id="SSF57302">
    <property type="entry name" value="Snake toxin-like"/>
    <property type="match status" value="1"/>
</dbReference>
<dbReference type="AlphaFoldDB" id="A0A220K8M6"/>
<accession>A0A220K8M6</accession>
<proteinExistence type="evidence at transcript level"/>
<reference evidence="2" key="1">
    <citation type="journal article" date="2017" name="Proc. Natl. Acad. Sci. U.S.A.">
        <title>Structural complexity and molecular heterogeneity of a butterfly ejaculate reflect a complex history of selection.</title>
        <authorList>
            <person name="Meslin C."/>
            <person name="Cherwin T.S."/>
            <person name="Plakke M.S."/>
            <person name="Small B.S."/>
            <person name="Goetz B.J."/>
            <person name="Morehouse N.I."/>
            <person name="Clark N.L."/>
        </authorList>
    </citation>
    <scope>NUCLEOTIDE SEQUENCE</scope>
</reference>
<feature type="chain" id="PRO_5012623387" evidence="1">
    <location>
        <begin position="25"/>
        <end position="403"/>
    </location>
</feature>
<protein>
    <submittedName>
        <fullName evidence="2">Uncharacterized protein</fullName>
    </submittedName>
</protein>